<dbReference type="Pfam" id="PF00135">
    <property type="entry name" value="COesterase"/>
    <property type="match status" value="1"/>
</dbReference>
<dbReference type="Gene3D" id="3.40.50.1820">
    <property type="entry name" value="alpha/beta hydrolase"/>
    <property type="match status" value="1"/>
</dbReference>
<dbReference type="Proteomes" id="UP000095282">
    <property type="component" value="Unplaced"/>
</dbReference>
<evidence type="ECO:0000259" key="2">
    <source>
        <dbReference type="Pfam" id="PF00135"/>
    </source>
</evidence>
<keyword evidence="1" id="KW-0472">Membrane</keyword>
<keyword evidence="1" id="KW-0812">Transmembrane</keyword>
<proteinExistence type="predicted"/>
<dbReference type="PANTHER" id="PTHR45580">
    <property type="entry name" value="PROTEIN CBG05369"/>
    <property type="match status" value="1"/>
</dbReference>
<evidence type="ECO:0000313" key="4">
    <source>
        <dbReference type="WBParaSite" id="Csp11.Scaffold629.g13244.t1"/>
    </source>
</evidence>
<dbReference type="PANTHER" id="PTHR45580:SF4">
    <property type="entry name" value="CARBOXYLIC ESTER HYDROLASE"/>
    <property type="match status" value="1"/>
</dbReference>
<protein>
    <submittedName>
        <fullName evidence="4">COesterase domain-containing protein</fullName>
    </submittedName>
</protein>
<feature type="domain" description="Carboxylesterase type B" evidence="2">
    <location>
        <begin position="1"/>
        <end position="306"/>
    </location>
</feature>
<evidence type="ECO:0000313" key="3">
    <source>
        <dbReference type="Proteomes" id="UP000095282"/>
    </source>
</evidence>
<dbReference type="InterPro" id="IPR029058">
    <property type="entry name" value="AB_hydrolase_fold"/>
</dbReference>
<dbReference type="eggNOG" id="KOG1516">
    <property type="taxonomic scope" value="Eukaryota"/>
</dbReference>
<dbReference type="STRING" id="1561998.A0A1I7TZ53"/>
<evidence type="ECO:0000256" key="1">
    <source>
        <dbReference type="SAM" id="Phobius"/>
    </source>
</evidence>
<organism evidence="3 4">
    <name type="scientific">Caenorhabditis tropicalis</name>
    <dbReference type="NCBI Taxonomy" id="1561998"/>
    <lineage>
        <taxon>Eukaryota</taxon>
        <taxon>Metazoa</taxon>
        <taxon>Ecdysozoa</taxon>
        <taxon>Nematoda</taxon>
        <taxon>Chromadorea</taxon>
        <taxon>Rhabditida</taxon>
        <taxon>Rhabditina</taxon>
        <taxon>Rhabditomorpha</taxon>
        <taxon>Rhabditoidea</taxon>
        <taxon>Rhabditidae</taxon>
        <taxon>Peloderinae</taxon>
        <taxon>Caenorhabditis</taxon>
    </lineage>
</organism>
<dbReference type="WBParaSite" id="Csp11.Scaffold629.g13244.t1">
    <property type="protein sequence ID" value="Csp11.Scaffold629.g13244.t1"/>
    <property type="gene ID" value="Csp11.Scaffold629.g13244"/>
</dbReference>
<feature type="transmembrane region" description="Helical" evidence="1">
    <location>
        <begin position="350"/>
        <end position="370"/>
    </location>
</feature>
<dbReference type="AlphaFoldDB" id="A0A1I7TZ53"/>
<dbReference type="SUPFAM" id="SSF53474">
    <property type="entry name" value="alpha/beta-Hydrolases"/>
    <property type="match status" value="1"/>
</dbReference>
<dbReference type="InterPro" id="IPR002018">
    <property type="entry name" value="CarbesteraseB"/>
</dbReference>
<accession>A0A1I7TZ53</accession>
<keyword evidence="1" id="KW-1133">Transmembrane helix</keyword>
<name>A0A1I7TZ53_9PELO</name>
<keyword evidence="3" id="KW-1185">Reference proteome</keyword>
<sequence>MGHSAGGHIAMVFGFSRLIDPERQLINRIVVISPVPSYDMPELLIKNCYELASRVGCYTPNITSDSEIVECLRLKDSHELISMQRLMEDDLVFFWNFMAGEPFMHLNQSIADFKKNAVKREMYIGNTIDENGFPWREKEKPSIAGSFMDWENPYEVADKFDEYHDNAPLGTVYESFTQGIFVSVATYSQAQVNAGGKVFLFQSKYVTVSDSLSKSFNLSNRPSNHVSDMQYFVGTHREEVHTPDMDVIDTFYSRMIVNFTKYGNPSPVWKPLDPSKMNYYALEVNTEKQIWPRMEEGFHESDVNFWFINMTAFDREVTRQKQLLSRLPMYPGPVILPPNESSPSDVSAHWWFYALIVVVALIIFYLIYVLKRAILKTPETTPLLYK</sequence>
<reference evidence="4" key="1">
    <citation type="submission" date="2016-11" db="UniProtKB">
        <authorList>
            <consortium name="WormBaseParasite"/>
        </authorList>
    </citation>
    <scope>IDENTIFICATION</scope>
</reference>